<evidence type="ECO:0000256" key="1">
    <source>
        <dbReference type="SAM" id="SignalP"/>
    </source>
</evidence>
<dbReference type="SMART" id="SM00477">
    <property type="entry name" value="NUC"/>
    <property type="match status" value="1"/>
</dbReference>
<dbReference type="AlphaFoldDB" id="A0A2B4SP92"/>
<dbReference type="PANTHER" id="PTHR21472:SF7">
    <property type="entry name" value="ENDONUCLEASE G, MITOCHONDRIAL-LIKE ISOFORM X2"/>
    <property type="match status" value="1"/>
</dbReference>
<dbReference type="InterPro" id="IPR020821">
    <property type="entry name" value="ENPP1-3/EXOG-like_nuc-like"/>
</dbReference>
<accession>A0A2B4SP92</accession>
<keyword evidence="1" id="KW-0732">Signal</keyword>
<comment type="caution">
    <text evidence="4">The sequence shown here is derived from an EMBL/GenBank/DDBJ whole genome shotgun (WGS) entry which is preliminary data.</text>
</comment>
<dbReference type="InterPro" id="IPR039015">
    <property type="entry name" value="ENDOD1"/>
</dbReference>
<evidence type="ECO:0000313" key="4">
    <source>
        <dbReference type="EMBL" id="PFX32494.1"/>
    </source>
</evidence>
<protein>
    <submittedName>
        <fullName evidence="4">Nuclease EXOG, mitochondrial</fullName>
    </submittedName>
</protein>
<reference evidence="5" key="1">
    <citation type="journal article" date="2017" name="bioRxiv">
        <title>Comparative analysis of the genomes of Stylophora pistillata and Acropora digitifera provides evidence for extensive differences between species of corals.</title>
        <authorList>
            <person name="Voolstra C.R."/>
            <person name="Li Y."/>
            <person name="Liew Y.J."/>
            <person name="Baumgarten S."/>
            <person name="Zoccola D."/>
            <person name="Flot J.-F."/>
            <person name="Tambutte S."/>
            <person name="Allemand D."/>
            <person name="Aranda M."/>
        </authorList>
    </citation>
    <scope>NUCLEOTIDE SEQUENCE [LARGE SCALE GENOMIC DNA]</scope>
</reference>
<dbReference type="SMART" id="SM00892">
    <property type="entry name" value="Endonuclease_NS"/>
    <property type="match status" value="1"/>
</dbReference>
<dbReference type="InterPro" id="IPR044929">
    <property type="entry name" value="DNA/RNA_non-sp_Endonuclease_sf"/>
</dbReference>
<dbReference type="InterPro" id="IPR044925">
    <property type="entry name" value="His-Me_finger_sf"/>
</dbReference>
<feature type="signal peptide" evidence="1">
    <location>
        <begin position="1"/>
        <end position="25"/>
    </location>
</feature>
<feature type="domain" description="ENPP1-3/EXOG-like endonuclease/phosphodiesterase" evidence="2">
    <location>
        <begin position="81"/>
        <end position="300"/>
    </location>
</feature>
<dbReference type="Gene3D" id="3.40.570.10">
    <property type="entry name" value="Extracellular Endonuclease, subunit A"/>
    <property type="match status" value="1"/>
</dbReference>
<evidence type="ECO:0000313" key="5">
    <source>
        <dbReference type="Proteomes" id="UP000225706"/>
    </source>
</evidence>
<gene>
    <name evidence="4" type="primary">exog</name>
    <name evidence="4" type="ORF">AWC38_SpisGene2659</name>
</gene>
<evidence type="ECO:0000259" key="3">
    <source>
        <dbReference type="SMART" id="SM00892"/>
    </source>
</evidence>
<proteinExistence type="predicted"/>
<dbReference type="Pfam" id="PF01223">
    <property type="entry name" value="Endonuclease_NS"/>
    <property type="match status" value="1"/>
</dbReference>
<dbReference type="PANTHER" id="PTHR21472">
    <property type="entry name" value="ENDONUCLEASE DOMAIN-CONTAINING 1 PROTEIN ENDOD1"/>
    <property type="match status" value="1"/>
</dbReference>
<dbReference type="OrthoDB" id="5955262at2759"/>
<dbReference type="SUPFAM" id="SSF54060">
    <property type="entry name" value="His-Me finger endonucleases"/>
    <property type="match status" value="1"/>
</dbReference>
<organism evidence="4 5">
    <name type="scientific">Stylophora pistillata</name>
    <name type="common">Smooth cauliflower coral</name>
    <dbReference type="NCBI Taxonomy" id="50429"/>
    <lineage>
        <taxon>Eukaryota</taxon>
        <taxon>Metazoa</taxon>
        <taxon>Cnidaria</taxon>
        <taxon>Anthozoa</taxon>
        <taxon>Hexacorallia</taxon>
        <taxon>Scleractinia</taxon>
        <taxon>Astrocoeniina</taxon>
        <taxon>Pocilloporidae</taxon>
        <taxon>Stylophora</taxon>
    </lineage>
</organism>
<evidence type="ECO:0000259" key="2">
    <source>
        <dbReference type="SMART" id="SM00477"/>
    </source>
</evidence>
<keyword evidence="5" id="KW-1185">Reference proteome</keyword>
<dbReference type="GO" id="GO:0003676">
    <property type="term" value="F:nucleic acid binding"/>
    <property type="evidence" value="ECO:0007669"/>
    <property type="project" value="InterPro"/>
</dbReference>
<feature type="domain" description="DNA/RNA non-specific endonuclease/pyrophosphatase/phosphodiesterase" evidence="3">
    <location>
        <begin position="80"/>
        <end position="314"/>
    </location>
</feature>
<dbReference type="InterPro" id="IPR001604">
    <property type="entry name" value="Endo_G_ENPP1-like_dom"/>
</dbReference>
<dbReference type="Proteomes" id="UP000225706">
    <property type="component" value="Unassembled WGS sequence"/>
</dbReference>
<sequence>MLPIKDVRSFSIILVLLVGALSSQASHLETWREAGPIRQRKTWSPRPAPYFAGNRHPEGLPGIHRGQEIQQLLPRDPKDTPPYFVSLFDPERNIPFYSAYKVTPQQAPFIGKFHRKDAKGRWRNPPGVPGLYDAYKKLIKREPLSKGHMNPAGINTFDIHSLEATFTLTNVAPQYIASNSGQWEIFEAKIRRFAIQTCGSRSRNGTLYLLTGTSEYDMEGIIADNGNVNIFHSEVRLDEVKLAIPSALWTAGCCVWRDSNHAKDNRAESFAVMSNNVKDPKCLNQTEMSVSRVEKHLTPRGWPLVNLFPGEERCRHTENDVRLH</sequence>
<dbReference type="GO" id="GO:0016787">
    <property type="term" value="F:hydrolase activity"/>
    <property type="evidence" value="ECO:0007669"/>
    <property type="project" value="InterPro"/>
</dbReference>
<dbReference type="EMBL" id="LSMT01000022">
    <property type="protein sequence ID" value="PFX32494.1"/>
    <property type="molecule type" value="Genomic_DNA"/>
</dbReference>
<feature type="chain" id="PRO_5012270546" evidence="1">
    <location>
        <begin position="26"/>
        <end position="324"/>
    </location>
</feature>
<dbReference type="GO" id="GO:0046872">
    <property type="term" value="F:metal ion binding"/>
    <property type="evidence" value="ECO:0007669"/>
    <property type="project" value="InterPro"/>
</dbReference>
<name>A0A2B4SP92_STYPI</name>